<feature type="domain" description="Reverse transcriptase/retrotransposon-derived protein RNase H-like" evidence="2">
    <location>
        <begin position="5"/>
        <end position="62"/>
    </location>
</feature>
<dbReference type="PANTHER" id="PTHR33064">
    <property type="entry name" value="POL PROTEIN"/>
    <property type="match status" value="1"/>
</dbReference>
<gene>
    <name evidence="3" type="ORF">Sradi_0182100</name>
</gene>
<proteinExistence type="predicted"/>
<reference evidence="3" key="2">
    <citation type="journal article" date="2024" name="Plant">
        <title>Genomic evolution and insights into agronomic trait innovations of Sesamum species.</title>
        <authorList>
            <person name="Miao H."/>
            <person name="Wang L."/>
            <person name="Qu L."/>
            <person name="Liu H."/>
            <person name="Sun Y."/>
            <person name="Le M."/>
            <person name="Wang Q."/>
            <person name="Wei S."/>
            <person name="Zheng Y."/>
            <person name="Lin W."/>
            <person name="Duan Y."/>
            <person name="Cao H."/>
            <person name="Xiong S."/>
            <person name="Wang X."/>
            <person name="Wei L."/>
            <person name="Li C."/>
            <person name="Ma Q."/>
            <person name="Ju M."/>
            <person name="Zhao R."/>
            <person name="Li G."/>
            <person name="Mu C."/>
            <person name="Tian Q."/>
            <person name="Mei H."/>
            <person name="Zhang T."/>
            <person name="Gao T."/>
            <person name="Zhang H."/>
        </authorList>
    </citation>
    <scope>NUCLEOTIDE SEQUENCE</scope>
    <source>
        <strain evidence="3">G02</strain>
    </source>
</reference>
<dbReference type="Pfam" id="PF17919">
    <property type="entry name" value="RT_RNaseH_2"/>
    <property type="match status" value="1"/>
</dbReference>
<evidence type="ECO:0000313" key="3">
    <source>
        <dbReference type="EMBL" id="KAL0434742.1"/>
    </source>
</evidence>
<evidence type="ECO:0000259" key="2">
    <source>
        <dbReference type="Pfam" id="PF17919"/>
    </source>
</evidence>
<feature type="region of interest" description="Disordered" evidence="1">
    <location>
        <begin position="149"/>
        <end position="170"/>
    </location>
</feature>
<dbReference type="InterPro" id="IPR041577">
    <property type="entry name" value="RT_RNaseH_2"/>
</dbReference>
<evidence type="ECO:0000256" key="1">
    <source>
        <dbReference type="SAM" id="MobiDB-lite"/>
    </source>
</evidence>
<name>A0AAW2VYT8_SESRA</name>
<organism evidence="3">
    <name type="scientific">Sesamum radiatum</name>
    <name type="common">Black benniseed</name>
    <dbReference type="NCBI Taxonomy" id="300843"/>
    <lineage>
        <taxon>Eukaryota</taxon>
        <taxon>Viridiplantae</taxon>
        <taxon>Streptophyta</taxon>
        <taxon>Embryophyta</taxon>
        <taxon>Tracheophyta</taxon>
        <taxon>Spermatophyta</taxon>
        <taxon>Magnoliopsida</taxon>
        <taxon>eudicotyledons</taxon>
        <taxon>Gunneridae</taxon>
        <taxon>Pentapetalae</taxon>
        <taxon>asterids</taxon>
        <taxon>lamiids</taxon>
        <taxon>Lamiales</taxon>
        <taxon>Pedaliaceae</taxon>
        <taxon>Sesamum</taxon>
    </lineage>
</organism>
<sequence length="170" mass="18357">MPNIFRRLERAMVTDPVLALPDISKPFVVETDALDFALGGVLMQDGHPVAFESRKLKDAERRLFSAREGVAGRSSLPQTMAALFVGLSLRGQDGQHCSEPFHDTAEVDHNHVADALSRRADLASLVSVAALSSSAVATSIRDRRASYYEGFRSAGPGPPRRARQSSAILA</sequence>
<accession>A0AAW2VYT8</accession>
<dbReference type="InterPro" id="IPR043502">
    <property type="entry name" value="DNA/RNA_pol_sf"/>
</dbReference>
<dbReference type="AlphaFoldDB" id="A0AAW2VYT8"/>
<protein>
    <recommendedName>
        <fullName evidence="2">Reverse transcriptase/retrotransposon-derived protein RNase H-like domain-containing protein</fullName>
    </recommendedName>
</protein>
<dbReference type="SUPFAM" id="SSF56672">
    <property type="entry name" value="DNA/RNA polymerases"/>
    <property type="match status" value="1"/>
</dbReference>
<dbReference type="InterPro" id="IPR051320">
    <property type="entry name" value="Viral_Replic_Matur_Polypro"/>
</dbReference>
<reference evidence="3" key="1">
    <citation type="submission" date="2020-06" db="EMBL/GenBank/DDBJ databases">
        <authorList>
            <person name="Li T."/>
            <person name="Hu X."/>
            <person name="Zhang T."/>
            <person name="Song X."/>
            <person name="Zhang H."/>
            <person name="Dai N."/>
            <person name="Sheng W."/>
            <person name="Hou X."/>
            <person name="Wei L."/>
        </authorList>
    </citation>
    <scope>NUCLEOTIDE SEQUENCE</scope>
    <source>
        <strain evidence="3">G02</strain>
        <tissue evidence="3">Leaf</tissue>
    </source>
</reference>
<dbReference type="PANTHER" id="PTHR33064:SF40">
    <property type="entry name" value="REVERSE TRANSCRIPTASE_RETROTRANSPOSON-DERIVED PROTEIN RNASE H-LIKE DOMAIN-CONTAINING PROTEIN"/>
    <property type="match status" value="1"/>
</dbReference>
<dbReference type="EMBL" id="JACGWJ010000002">
    <property type="protein sequence ID" value="KAL0434742.1"/>
    <property type="molecule type" value="Genomic_DNA"/>
</dbReference>
<comment type="caution">
    <text evidence="3">The sequence shown here is derived from an EMBL/GenBank/DDBJ whole genome shotgun (WGS) entry which is preliminary data.</text>
</comment>